<keyword evidence="2" id="KW-0276">Fatty acid metabolism</keyword>
<dbReference type="Gene3D" id="3.90.226.10">
    <property type="entry name" value="2-enoyl-CoA Hydratase, Chain A, domain 1"/>
    <property type="match status" value="1"/>
</dbReference>
<dbReference type="InterPro" id="IPR029045">
    <property type="entry name" value="ClpP/crotonase-like_dom_sf"/>
</dbReference>
<name>A0A9Q8TZ56_9GAMM</name>
<evidence type="ECO:0000256" key="3">
    <source>
        <dbReference type="ARBA" id="ARBA00022946"/>
    </source>
</evidence>
<dbReference type="Gene3D" id="1.10.12.10">
    <property type="entry name" value="Lyase 2-enoyl-coa Hydratase, Chain A, domain 2"/>
    <property type="match status" value="1"/>
</dbReference>
<dbReference type="InterPro" id="IPR014748">
    <property type="entry name" value="Enoyl-CoA_hydra_C"/>
</dbReference>
<sequence length="261" mass="29470">MQINDLEFKTTLVTQTNHILEIVLNRPDKKNAINPTMTNELLYALSYAEKTHEIRVVKFSANGDVFCSGGDLSVMKEEKNDLIPDMKGGIADIVKSIRKLCKPIVIEVRGNVYAGALLLIANATHVFASEHVKFSAPEIKRGIWPFMVMAGLFRVMNRRAGLDFIMRGNQINAVEAKEQGLITEFYSEEDISKKVNEVVDELAALPPKAMKKGLNAFYKQEFKDFDKAMDFLEKQIAETLQSEEAQEGITAFLEKRPPNWK</sequence>
<dbReference type="AlphaFoldDB" id="A0A9Q8TZ56"/>
<proteinExistence type="inferred from homology"/>
<evidence type="ECO:0000256" key="1">
    <source>
        <dbReference type="ARBA" id="ARBA00005254"/>
    </source>
</evidence>
<dbReference type="PANTHER" id="PTHR43602:SF1">
    <property type="entry name" value="ENOYL-COA HYDRATASE DOMAIN-CONTAINING PROTEIN 3, MITOCHONDRIAL"/>
    <property type="match status" value="1"/>
</dbReference>
<keyword evidence="3" id="KW-0809">Transit peptide</keyword>
<evidence type="ECO:0000256" key="2">
    <source>
        <dbReference type="ARBA" id="ARBA00022832"/>
    </source>
</evidence>
<comment type="similarity">
    <text evidence="1">Belongs to the enoyl-CoA hydratase/isomerase family.</text>
</comment>
<evidence type="ECO:0000256" key="5">
    <source>
        <dbReference type="ARBA" id="ARBA00037410"/>
    </source>
</evidence>
<dbReference type="Proteomes" id="UP001056381">
    <property type="component" value="Chromosome"/>
</dbReference>
<dbReference type="SUPFAM" id="SSF52096">
    <property type="entry name" value="ClpP/crotonase"/>
    <property type="match status" value="1"/>
</dbReference>
<keyword evidence="4" id="KW-0443">Lipid metabolism</keyword>
<accession>A0A9Q8TZ56</accession>
<evidence type="ECO:0000256" key="6">
    <source>
        <dbReference type="ARBA" id="ARBA00040545"/>
    </source>
</evidence>
<dbReference type="InterPro" id="IPR001753">
    <property type="entry name" value="Enoyl-CoA_hydra/iso"/>
</dbReference>
<evidence type="ECO:0000313" key="7">
    <source>
        <dbReference type="EMBL" id="URQ63716.1"/>
    </source>
</evidence>
<dbReference type="InterPro" id="IPR052377">
    <property type="entry name" value="Mitochondrial_ECH-domain"/>
</dbReference>
<dbReference type="EMBL" id="CP097966">
    <property type="protein sequence ID" value="URQ63716.1"/>
    <property type="molecule type" value="Genomic_DNA"/>
</dbReference>
<keyword evidence="8" id="KW-1185">Reference proteome</keyword>
<dbReference type="PANTHER" id="PTHR43602">
    <property type="match status" value="1"/>
</dbReference>
<dbReference type="CDD" id="cd06558">
    <property type="entry name" value="crotonase-like"/>
    <property type="match status" value="1"/>
</dbReference>
<evidence type="ECO:0000313" key="8">
    <source>
        <dbReference type="Proteomes" id="UP001056381"/>
    </source>
</evidence>
<organism evidence="7 8">
    <name type="scientific">SAR86 cluster bacterium</name>
    <dbReference type="NCBI Taxonomy" id="2030880"/>
    <lineage>
        <taxon>Bacteria</taxon>
        <taxon>Pseudomonadati</taxon>
        <taxon>Pseudomonadota</taxon>
        <taxon>Gammaproteobacteria</taxon>
        <taxon>SAR86 cluster</taxon>
    </lineage>
</organism>
<reference evidence="7" key="1">
    <citation type="submission" date="2022-05" db="EMBL/GenBank/DDBJ databases">
        <title>Single-amplified genomics reveal most streamlined microbe among free-living bacteria.</title>
        <authorList>
            <person name="Roda-Garcia J."/>
            <person name="Haro-Moreno J.M."/>
            <person name="Rodriguez-Valera F."/>
            <person name="Almagro-Moreno S."/>
            <person name="Lopez-Perez M."/>
        </authorList>
    </citation>
    <scope>NUCLEOTIDE SEQUENCE</scope>
    <source>
        <strain evidence="7">TMED112-D2-2</strain>
    </source>
</reference>
<comment type="function">
    <text evidence="5">May play a role in fatty acid biosynthesis and insulin sensitivity.</text>
</comment>
<dbReference type="GO" id="GO:0016836">
    <property type="term" value="F:hydro-lyase activity"/>
    <property type="evidence" value="ECO:0007669"/>
    <property type="project" value="TreeGrafter"/>
</dbReference>
<gene>
    <name evidence="7" type="ORF">M9B40_03580</name>
</gene>
<dbReference type="Pfam" id="PF00378">
    <property type="entry name" value="ECH_1"/>
    <property type="match status" value="1"/>
</dbReference>
<protein>
    <recommendedName>
        <fullName evidence="6">Enoyl-CoA hydratase domain-containing protein 3, mitochondrial</fullName>
    </recommendedName>
</protein>
<evidence type="ECO:0000256" key="4">
    <source>
        <dbReference type="ARBA" id="ARBA00023098"/>
    </source>
</evidence>
<dbReference type="GO" id="GO:0006631">
    <property type="term" value="P:fatty acid metabolic process"/>
    <property type="evidence" value="ECO:0007669"/>
    <property type="project" value="UniProtKB-KW"/>
</dbReference>